<proteinExistence type="predicted"/>
<dbReference type="InterPro" id="IPR036116">
    <property type="entry name" value="FN3_sf"/>
</dbReference>
<dbReference type="Gene3D" id="2.60.40.10">
    <property type="entry name" value="Immunoglobulins"/>
    <property type="match status" value="1"/>
</dbReference>
<name>A0A382MZW8_9ZZZZ</name>
<evidence type="ECO:0000313" key="3">
    <source>
        <dbReference type="EMBL" id="SVC53655.1"/>
    </source>
</evidence>
<dbReference type="InterPro" id="IPR013783">
    <property type="entry name" value="Ig-like_fold"/>
</dbReference>
<dbReference type="InterPro" id="IPR003961">
    <property type="entry name" value="FN3_dom"/>
</dbReference>
<dbReference type="PROSITE" id="PS50853">
    <property type="entry name" value="FN3"/>
    <property type="match status" value="1"/>
</dbReference>
<feature type="domain" description="Fibronectin type-III" evidence="1">
    <location>
        <begin position="26"/>
        <end position="123"/>
    </location>
</feature>
<dbReference type="Pfam" id="PF00041">
    <property type="entry name" value="fn3"/>
    <property type="match status" value="1"/>
</dbReference>
<accession>A0A382MZW8</accession>
<dbReference type="PRINTS" id="PR00014">
    <property type="entry name" value="FNTYPEIII"/>
</dbReference>
<reference evidence="3" key="1">
    <citation type="submission" date="2018-05" db="EMBL/GenBank/DDBJ databases">
        <authorList>
            <person name="Lanie J.A."/>
            <person name="Ng W.-L."/>
            <person name="Kazmierczak K.M."/>
            <person name="Andrzejewski T.M."/>
            <person name="Davidsen T.M."/>
            <person name="Wayne K.J."/>
            <person name="Tettelin H."/>
            <person name="Glass J.I."/>
            <person name="Rusch D."/>
            <person name="Podicherti R."/>
            <person name="Tsui H.-C.T."/>
            <person name="Winkler M.E."/>
        </authorList>
    </citation>
    <scope>NUCLEOTIDE SEQUENCE</scope>
</reference>
<evidence type="ECO:0000259" key="1">
    <source>
        <dbReference type="PROSITE" id="PS50853"/>
    </source>
</evidence>
<evidence type="ECO:0000259" key="2">
    <source>
        <dbReference type="PROSITE" id="PS51272"/>
    </source>
</evidence>
<dbReference type="EMBL" id="UINC01096621">
    <property type="protein sequence ID" value="SVC53655.1"/>
    <property type="molecule type" value="Genomic_DNA"/>
</dbReference>
<gene>
    <name evidence="3" type="ORF">METZ01_LOCUS306509</name>
</gene>
<sequence length="243" mass="24831">MRRGLAVFVVVAVTALSWPGTAWAAAPTLPLALTATAGNAEVALAWTVPADTGGGGGIDTYHVEYSSDGGTVWIRVVRANTDAVALTVTGLTNGTAYIFRVMGVNGSDVGPASATAAATPVANWSPTDAATYSACPTGVIPAAGFTDTTSTDVDCIAYYGITKGTTATTYSPTDTVTRWQMALFLTRMATRAGVTLGDGSVQGFDDIAGYSTEIQTAVNQIKQLGITVGKTATTYAPADNVTR</sequence>
<dbReference type="PROSITE" id="PS51272">
    <property type="entry name" value="SLH"/>
    <property type="match status" value="1"/>
</dbReference>
<organism evidence="3">
    <name type="scientific">marine metagenome</name>
    <dbReference type="NCBI Taxonomy" id="408172"/>
    <lineage>
        <taxon>unclassified sequences</taxon>
        <taxon>metagenomes</taxon>
        <taxon>ecological metagenomes</taxon>
    </lineage>
</organism>
<protein>
    <recommendedName>
        <fullName evidence="4">Fibronectin type-III domain-containing protein</fullName>
    </recommendedName>
</protein>
<feature type="non-terminal residue" evidence="3">
    <location>
        <position position="243"/>
    </location>
</feature>
<evidence type="ECO:0008006" key="4">
    <source>
        <dbReference type="Google" id="ProtNLM"/>
    </source>
</evidence>
<dbReference type="InterPro" id="IPR001119">
    <property type="entry name" value="SLH_dom"/>
</dbReference>
<dbReference type="CDD" id="cd00063">
    <property type="entry name" value="FN3"/>
    <property type="match status" value="1"/>
</dbReference>
<dbReference type="SMART" id="SM00060">
    <property type="entry name" value="FN3"/>
    <property type="match status" value="1"/>
</dbReference>
<dbReference type="SUPFAM" id="SSF49265">
    <property type="entry name" value="Fibronectin type III"/>
    <property type="match status" value="1"/>
</dbReference>
<dbReference type="Pfam" id="PF00395">
    <property type="entry name" value="SLH"/>
    <property type="match status" value="2"/>
</dbReference>
<dbReference type="AlphaFoldDB" id="A0A382MZW8"/>
<feature type="domain" description="SLH" evidence="2">
    <location>
        <begin position="112"/>
        <end position="199"/>
    </location>
</feature>